<evidence type="ECO:0000313" key="9">
    <source>
        <dbReference type="EMBL" id="PNW74478.1"/>
    </source>
</evidence>
<dbReference type="OMA" id="FGMESHY"/>
<dbReference type="InParanoid" id="A0A2K3D1R0"/>
<dbReference type="InterPro" id="IPR000719">
    <property type="entry name" value="Prot_kinase_dom"/>
</dbReference>
<protein>
    <recommendedName>
        <fullName evidence="8">Protein kinase domain-containing protein</fullName>
    </recommendedName>
</protein>
<feature type="domain" description="Protein kinase" evidence="8">
    <location>
        <begin position="59"/>
        <end position="346"/>
    </location>
</feature>
<dbReference type="GO" id="GO:0005524">
    <property type="term" value="F:ATP binding"/>
    <property type="evidence" value="ECO:0007669"/>
    <property type="project" value="UniProtKB-UniRule"/>
</dbReference>
<evidence type="ECO:0000256" key="7">
    <source>
        <dbReference type="SAM" id="MobiDB-lite"/>
    </source>
</evidence>
<keyword evidence="5 6" id="KW-0067">ATP-binding</keyword>
<feature type="region of interest" description="Disordered" evidence="7">
    <location>
        <begin position="10"/>
        <end position="43"/>
    </location>
</feature>
<dbReference type="PROSITE" id="PS00107">
    <property type="entry name" value="PROTEIN_KINASE_ATP"/>
    <property type="match status" value="1"/>
</dbReference>
<feature type="compositionally biased region" description="Low complexity" evidence="7">
    <location>
        <begin position="29"/>
        <end position="43"/>
    </location>
</feature>
<keyword evidence="1" id="KW-0723">Serine/threonine-protein kinase</keyword>
<evidence type="ECO:0000256" key="6">
    <source>
        <dbReference type="PROSITE-ProRule" id="PRU10141"/>
    </source>
</evidence>
<gene>
    <name evidence="9" type="ORF">CHLRE_12g485600v5</name>
</gene>
<keyword evidence="3 6" id="KW-0547">Nucleotide-binding</keyword>
<dbReference type="ExpressionAtlas" id="A0A2K3D1R0">
    <property type="expression patterns" value="baseline and differential"/>
</dbReference>
<keyword evidence="10" id="KW-1185">Reference proteome</keyword>
<dbReference type="Gene3D" id="1.10.510.10">
    <property type="entry name" value="Transferase(Phosphotransferase) domain 1"/>
    <property type="match status" value="1"/>
</dbReference>
<dbReference type="PROSITE" id="PS00108">
    <property type="entry name" value="PROTEIN_KINASE_ST"/>
    <property type="match status" value="1"/>
</dbReference>
<proteinExistence type="predicted"/>
<feature type="region of interest" description="Disordered" evidence="7">
    <location>
        <begin position="532"/>
        <end position="551"/>
    </location>
</feature>
<evidence type="ECO:0000256" key="3">
    <source>
        <dbReference type="ARBA" id="ARBA00022741"/>
    </source>
</evidence>
<dbReference type="InterPro" id="IPR011009">
    <property type="entry name" value="Kinase-like_dom_sf"/>
</dbReference>
<feature type="compositionally biased region" description="Gly residues" evidence="7">
    <location>
        <begin position="10"/>
        <end position="28"/>
    </location>
</feature>
<organism evidence="9 10">
    <name type="scientific">Chlamydomonas reinhardtii</name>
    <name type="common">Chlamydomonas smithii</name>
    <dbReference type="NCBI Taxonomy" id="3055"/>
    <lineage>
        <taxon>Eukaryota</taxon>
        <taxon>Viridiplantae</taxon>
        <taxon>Chlorophyta</taxon>
        <taxon>core chlorophytes</taxon>
        <taxon>Chlorophyceae</taxon>
        <taxon>CS clade</taxon>
        <taxon>Chlamydomonadales</taxon>
        <taxon>Chlamydomonadaceae</taxon>
        <taxon>Chlamydomonas</taxon>
    </lineage>
</organism>
<dbReference type="STRING" id="3055.A0A2K3D1R0"/>
<feature type="region of interest" description="Disordered" evidence="7">
    <location>
        <begin position="564"/>
        <end position="615"/>
    </location>
</feature>
<dbReference type="OrthoDB" id="541276at2759"/>
<dbReference type="Gramene" id="PNW74478">
    <property type="protein sequence ID" value="PNW74478"/>
    <property type="gene ID" value="CHLRE_12g485600v5"/>
</dbReference>
<feature type="compositionally biased region" description="Gly residues" evidence="7">
    <location>
        <begin position="463"/>
        <end position="476"/>
    </location>
</feature>
<name>A0A2K3D1R0_CHLRE</name>
<dbReference type="GeneID" id="5728744"/>
<feature type="region of interest" description="Disordered" evidence="7">
    <location>
        <begin position="395"/>
        <end position="483"/>
    </location>
</feature>
<dbReference type="AlphaFoldDB" id="A0A2K3D1R0"/>
<reference evidence="9 10" key="1">
    <citation type="journal article" date="2007" name="Science">
        <title>The Chlamydomonas genome reveals the evolution of key animal and plant functions.</title>
        <authorList>
            <person name="Merchant S.S."/>
            <person name="Prochnik S.E."/>
            <person name="Vallon O."/>
            <person name="Harris E.H."/>
            <person name="Karpowicz S.J."/>
            <person name="Witman G.B."/>
            <person name="Terry A."/>
            <person name="Salamov A."/>
            <person name="Fritz-Laylin L.K."/>
            <person name="Marechal-Drouard L."/>
            <person name="Marshall W.F."/>
            <person name="Qu L.H."/>
            <person name="Nelson D.R."/>
            <person name="Sanderfoot A.A."/>
            <person name="Spalding M.H."/>
            <person name="Kapitonov V.V."/>
            <person name="Ren Q."/>
            <person name="Ferris P."/>
            <person name="Lindquist E."/>
            <person name="Shapiro H."/>
            <person name="Lucas S.M."/>
            <person name="Grimwood J."/>
            <person name="Schmutz J."/>
            <person name="Cardol P."/>
            <person name="Cerutti H."/>
            <person name="Chanfreau G."/>
            <person name="Chen C.L."/>
            <person name="Cognat V."/>
            <person name="Croft M.T."/>
            <person name="Dent R."/>
            <person name="Dutcher S."/>
            <person name="Fernandez E."/>
            <person name="Fukuzawa H."/>
            <person name="Gonzalez-Ballester D."/>
            <person name="Gonzalez-Halphen D."/>
            <person name="Hallmann A."/>
            <person name="Hanikenne M."/>
            <person name="Hippler M."/>
            <person name="Inwood W."/>
            <person name="Jabbari K."/>
            <person name="Kalanon M."/>
            <person name="Kuras R."/>
            <person name="Lefebvre P.A."/>
            <person name="Lemaire S.D."/>
            <person name="Lobanov A.V."/>
            <person name="Lohr M."/>
            <person name="Manuell A."/>
            <person name="Meier I."/>
            <person name="Mets L."/>
            <person name="Mittag M."/>
            <person name="Mittelmeier T."/>
            <person name="Moroney J.V."/>
            <person name="Moseley J."/>
            <person name="Napoli C."/>
            <person name="Nedelcu A.M."/>
            <person name="Niyogi K."/>
            <person name="Novoselov S.V."/>
            <person name="Paulsen I.T."/>
            <person name="Pazour G."/>
            <person name="Purton S."/>
            <person name="Ral J.P."/>
            <person name="Riano-Pachon D.M."/>
            <person name="Riekhof W."/>
            <person name="Rymarquis L."/>
            <person name="Schroda M."/>
            <person name="Stern D."/>
            <person name="Umen J."/>
            <person name="Willows R."/>
            <person name="Wilson N."/>
            <person name="Zimmer S.L."/>
            <person name="Allmer J."/>
            <person name="Balk J."/>
            <person name="Bisova K."/>
            <person name="Chen C.J."/>
            <person name="Elias M."/>
            <person name="Gendler K."/>
            <person name="Hauser C."/>
            <person name="Lamb M.R."/>
            <person name="Ledford H."/>
            <person name="Long J.C."/>
            <person name="Minagawa J."/>
            <person name="Page M.D."/>
            <person name="Pan J."/>
            <person name="Pootakham W."/>
            <person name="Roje S."/>
            <person name="Rose A."/>
            <person name="Stahlberg E."/>
            <person name="Terauchi A.M."/>
            <person name="Yang P."/>
            <person name="Ball S."/>
            <person name="Bowler C."/>
            <person name="Dieckmann C.L."/>
            <person name="Gladyshev V.N."/>
            <person name="Green P."/>
            <person name="Jorgensen R."/>
            <person name="Mayfield S."/>
            <person name="Mueller-Roeber B."/>
            <person name="Rajamani S."/>
            <person name="Sayre R.T."/>
            <person name="Brokstein P."/>
            <person name="Dubchak I."/>
            <person name="Goodstein D."/>
            <person name="Hornick L."/>
            <person name="Huang Y.W."/>
            <person name="Jhaveri J."/>
            <person name="Luo Y."/>
            <person name="Martinez D."/>
            <person name="Ngau W.C."/>
            <person name="Otillar B."/>
            <person name="Poliakov A."/>
            <person name="Porter A."/>
            <person name="Szajkowski L."/>
            <person name="Werner G."/>
            <person name="Zhou K."/>
            <person name="Grigoriev I.V."/>
            <person name="Rokhsar D.S."/>
            <person name="Grossman A.R."/>
        </authorList>
    </citation>
    <scope>NUCLEOTIDE SEQUENCE [LARGE SCALE GENOMIC DNA]</scope>
    <source>
        <strain evidence="10">CC-503</strain>
    </source>
</reference>
<dbReference type="InterPro" id="IPR017441">
    <property type="entry name" value="Protein_kinase_ATP_BS"/>
</dbReference>
<feature type="compositionally biased region" description="Low complexity" evidence="7">
    <location>
        <begin position="564"/>
        <end position="576"/>
    </location>
</feature>
<dbReference type="RefSeq" id="XP_042917926.1">
    <property type="nucleotide sequence ID" value="XM_043067831.1"/>
</dbReference>
<evidence type="ECO:0000256" key="4">
    <source>
        <dbReference type="ARBA" id="ARBA00022777"/>
    </source>
</evidence>
<evidence type="ECO:0000256" key="2">
    <source>
        <dbReference type="ARBA" id="ARBA00022679"/>
    </source>
</evidence>
<feature type="compositionally biased region" description="Gly residues" evidence="7">
    <location>
        <begin position="414"/>
        <end position="427"/>
    </location>
</feature>
<evidence type="ECO:0000259" key="8">
    <source>
        <dbReference type="PROSITE" id="PS50011"/>
    </source>
</evidence>
<feature type="compositionally biased region" description="Low complexity" evidence="7">
    <location>
        <begin position="585"/>
        <end position="615"/>
    </location>
</feature>
<dbReference type="GO" id="GO:0004674">
    <property type="term" value="F:protein serine/threonine kinase activity"/>
    <property type="evidence" value="ECO:0000318"/>
    <property type="project" value="GO_Central"/>
</dbReference>
<evidence type="ECO:0000256" key="1">
    <source>
        <dbReference type="ARBA" id="ARBA00022527"/>
    </source>
</evidence>
<evidence type="ECO:0000313" key="10">
    <source>
        <dbReference type="Proteomes" id="UP000006906"/>
    </source>
</evidence>
<dbReference type="InterPro" id="IPR008271">
    <property type="entry name" value="Ser/Thr_kinase_AS"/>
</dbReference>
<dbReference type="EMBL" id="CM008973">
    <property type="protein sequence ID" value="PNW74478.1"/>
    <property type="molecule type" value="Genomic_DNA"/>
</dbReference>
<keyword evidence="4" id="KW-0418">Kinase</keyword>
<feature type="binding site" evidence="6">
    <location>
        <position position="88"/>
    </location>
    <ligand>
        <name>ATP</name>
        <dbReference type="ChEBI" id="CHEBI:30616"/>
    </ligand>
</feature>
<dbReference type="Pfam" id="PF00069">
    <property type="entry name" value="Pkinase"/>
    <property type="match status" value="1"/>
</dbReference>
<dbReference type="SMART" id="SM00220">
    <property type="entry name" value="S_TKc"/>
    <property type="match status" value="1"/>
</dbReference>
<sequence>MGGCLSACQGGGGGGGGGGNRRGGGGPNGAASRRSSAYSASADASVKRRLPGFGMESHYRTLQLLGAGGTGSTYLCEDVRDGRRVAIKFISRPLAKVLVPMVSQEIQLQARLSEGHIGLVKVESAVLSKSHLGLVMEYVDGGTLTQYVSRRTASRMERGGLHLVEDEARYFLRQILDALEYLHNSHVAHRDLKMCNVVLTTRKPPTLKLCDFGFAKGWDDNSQMNTRIGTPVYMSPAQLTASKDNGKTYSATASDVWAAGVMLFAMLLGRFPYDHFDCPDPNSSGAHAAVWKEMQATEDGDWQKAARAAPHVWLLSDGCRDLLTRMLQQDEHKRITIPDIRRHPWFTAPLPTDMDQVIQDLATRQARLDHVIGTADEEQVKRRNRAVHELVVLAGRPHGSAPPPAASGNANGVAGPGGGAGGGGGRGSKLVVAIPEGADGAEGGGASGANSPFPAAHTPQRRTGGGAGGGGGGGGGGEEDGGGEVSAFTAAAAALAAAGGSVRCDRDHGEEVVVVDLVAVASRTKSDGLVLVGSATRERDPDGGCGCGSSDDTADSALVGLAAQEQQQAGQAEAPSVPGPGPGPGWASGAVPEGAPMAAASSGAAAEGEAAAATV</sequence>
<keyword evidence="2" id="KW-0808">Transferase</keyword>
<dbReference type="Proteomes" id="UP000006906">
    <property type="component" value="Chromosome 12"/>
</dbReference>
<dbReference type="SUPFAM" id="SSF56112">
    <property type="entry name" value="Protein kinase-like (PK-like)"/>
    <property type="match status" value="1"/>
</dbReference>
<dbReference type="KEGG" id="cre:CHLRE_12g485600v5"/>
<dbReference type="PANTHER" id="PTHR24346:SF82">
    <property type="entry name" value="KP78A-RELATED"/>
    <property type="match status" value="1"/>
</dbReference>
<dbReference type="PROSITE" id="PS50011">
    <property type="entry name" value="PROTEIN_KINASE_DOM"/>
    <property type="match status" value="1"/>
</dbReference>
<dbReference type="PANTHER" id="PTHR24346">
    <property type="entry name" value="MAP/MICROTUBULE AFFINITY-REGULATING KINASE"/>
    <property type="match status" value="1"/>
</dbReference>
<evidence type="ECO:0000256" key="5">
    <source>
        <dbReference type="ARBA" id="ARBA00022840"/>
    </source>
</evidence>
<accession>A0A2K3D1R0</accession>